<gene>
    <name evidence="4" type="ORF">K435DRAFT_966565</name>
</gene>
<feature type="transmembrane region" description="Helical" evidence="2">
    <location>
        <begin position="225"/>
        <end position="247"/>
    </location>
</feature>
<keyword evidence="2" id="KW-0812">Transmembrane</keyword>
<keyword evidence="2" id="KW-0472">Membrane</keyword>
<reference evidence="4 5" key="1">
    <citation type="journal article" date="2019" name="Nat. Ecol. Evol.">
        <title>Megaphylogeny resolves global patterns of mushroom evolution.</title>
        <authorList>
            <person name="Varga T."/>
            <person name="Krizsan K."/>
            <person name="Foldi C."/>
            <person name="Dima B."/>
            <person name="Sanchez-Garcia M."/>
            <person name="Sanchez-Ramirez S."/>
            <person name="Szollosi G.J."/>
            <person name="Szarkandi J.G."/>
            <person name="Papp V."/>
            <person name="Albert L."/>
            <person name="Andreopoulos W."/>
            <person name="Angelini C."/>
            <person name="Antonin V."/>
            <person name="Barry K.W."/>
            <person name="Bougher N.L."/>
            <person name="Buchanan P."/>
            <person name="Buyck B."/>
            <person name="Bense V."/>
            <person name="Catcheside P."/>
            <person name="Chovatia M."/>
            <person name="Cooper J."/>
            <person name="Damon W."/>
            <person name="Desjardin D."/>
            <person name="Finy P."/>
            <person name="Geml J."/>
            <person name="Haridas S."/>
            <person name="Hughes K."/>
            <person name="Justo A."/>
            <person name="Karasinski D."/>
            <person name="Kautmanova I."/>
            <person name="Kiss B."/>
            <person name="Kocsube S."/>
            <person name="Kotiranta H."/>
            <person name="LaButti K.M."/>
            <person name="Lechner B.E."/>
            <person name="Liimatainen K."/>
            <person name="Lipzen A."/>
            <person name="Lukacs Z."/>
            <person name="Mihaltcheva S."/>
            <person name="Morgado L.N."/>
            <person name="Niskanen T."/>
            <person name="Noordeloos M.E."/>
            <person name="Ohm R.A."/>
            <person name="Ortiz-Santana B."/>
            <person name="Ovrebo C."/>
            <person name="Racz N."/>
            <person name="Riley R."/>
            <person name="Savchenko A."/>
            <person name="Shiryaev A."/>
            <person name="Soop K."/>
            <person name="Spirin V."/>
            <person name="Szebenyi C."/>
            <person name="Tomsovsky M."/>
            <person name="Tulloss R.E."/>
            <person name="Uehling J."/>
            <person name="Grigoriev I.V."/>
            <person name="Vagvolgyi C."/>
            <person name="Papp T."/>
            <person name="Martin F.M."/>
            <person name="Miettinen O."/>
            <person name="Hibbett D.S."/>
            <person name="Nagy L.G."/>
        </authorList>
    </citation>
    <scope>NUCLEOTIDE SEQUENCE [LARGE SCALE GENOMIC DNA]</scope>
    <source>
        <strain evidence="4 5">CBS 962.96</strain>
    </source>
</reference>
<sequence length="317" mass="34944">MSPAITIDTTLGFLFHSVAACCILYGVAIMQGLGYFRKFKGRDGWGLQTLVATVLLCETGQIAFLWSAVYKYAVTSDPTAIAFIKKELIIQLLFSGAIGLLVQHFYCYRIYMLSKNFFLAGLVSLCSIGCVASLYYFVGLSLSRYTLLSELALQNNVSVATNVMGLLADVCISFFMIILLQRSKTGFKRSTDTLNRLIIFSVNTGLPTSLCSILTVVLIEAAPGTFVYIFVYLLLCHFYTICLLVTLNERDAVRSGSQPVTSTDQYAVSIPLGNTNPNPTTQEPIAIRIHQTTQNFQEEDAKDSRSYGHDGNDVEAK</sequence>
<evidence type="ECO:0000256" key="1">
    <source>
        <dbReference type="SAM" id="MobiDB-lite"/>
    </source>
</evidence>
<proteinExistence type="predicted"/>
<protein>
    <recommendedName>
        <fullName evidence="3">DUF6534 domain-containing protein</fullName>
    </recommendedName>
</protein>
<dbReference type="InterPro" id="IPR045339">
    <property type="entry name" value="DUF6534"/>
</dbReference>
<dbReference type="PANTHER" id="PTHR40465">
    <property type="entry name" value="CHROMOSOME 1, WHOLE GENOME SHOTGUN SEQUENCE"/>
    <property type="match status" value="1"/>
</dbReference>
<feature type="region of interest" description="Disordered" evidence="1">
    <location>
        <begin position="294"/>
        <end position="317"/>
    </location>
</feature>
<evidence type="ECO:0000256" key="2">
    <source>
        <dbReference type="SAM" id="Phobius"/>
    </source>
</evidence>
<evidence type="ECO:0000313" key="5">
    <source>
        <dbReference type="Proteomes" id="UP000297245"/>
    </source>
</evidence>
<feature type="transmembrane region" description="Helical" evidence="2">
    <location>
        <begin position="45"/>
        <end position="68"/>
    </location>
</feature>
<dbReference type="AlphaFoldDB" id="A0A4S8LZQ8"/>
<dbReference type="Proteomes" id="UP000297245">
    <property type="component" value="Unassembled WGS sequence"/>
</dbReference>
<keyword evidence="2" id="KW-1133">Transmembrane helix</keyword>
<dbReference type="Pfam" id="PF20152">
    <property type="entry name" value="DUF6534"/>
    <property type="match status" value="1"/>
</dbReference>
<name>A0A4S8LZQ8_DENBC</name>
<accession>A0A4S8LZQ8</accession>
<feature type="compositionally biased region" description="Basic and acidic residues" evidence="1">
    <location>
        <begin position="302"/>
        <end position="317"/>
    </location>
</feature>
<organism evidence="4 5">
    <name type="scientific">Dendrothele bispora (strain CBS 962.96)</name>
    <dbReference type="NCBI Taxonomy" id="1314807"/>
    <lineage>
        <taxon>Eukaryota</taxon>
        <taxon>Fungi</taxon>
        <taxon>Dikarya</taxon>
        <taxon>Basidiomycota</taxon>
        <taxon>Agaricomycotina</taxon>
        <taxon>Agaricomycetes</taxon>
        <taxon>Agaricomycetidae</taxon>
        <taxon>Agaricales</taxon>
        <taxon>Agaricales incertae sedis</taxon>
        <taxon>Dendrothele</taxon>
    </lineage>
</organism>
<feature type="transmembrane region" description="Helical" evidence="2">
    <location>
        <begin position="118"/>
        <end position="138"/>
    </location>
</feature>
<keyword evidence="5" id="KW-1185">Reference proteome</keyword>
<feature type="domain" description="DUF6534" evidence="3">
    <location>
        <begin position="166"/>
        <end position="251"/>
    </location>
</feature>
<feature type="transmembrane region" description="Helical" evidence="2">
    <location>
        <begin position="200"/>
        <end position="219"/>
    </location>
</feature>
<evidence type="ECO:0000313" key="4">
    <source>
        <dbReference type="EMBL" id="THU95227.1"/>
    </source>
</evidence>
<evidence type="ECO:0000259" key="3">
    <source>
        <dbReference type="Pfam" id="PF20152"/>
    </source>
</evidence>
<dbReference type="PANTHER" id="PTHR40465:SF1">
    <property type="entry name" value="DUF6534 DOMAIN-CONTAINING PROTEIN"/>
    <property type="match status" value="1"/>
</dbReference>
<feature type="transmembrane region" description="Helical" evidence="2">
    <location>
        <begin position="158"/>
        <end position="180"/>
    </location>
</feature>
<feature type="transmembrane region" description="Helical" evidence="2">
    <location>
        <begin position="12"/>
        <end position="33"/>
    </location>
</feature>
<dbReference type="EMBL" id="ML179205">
    <property type="protein sequence ID" value="THU95227.1"/>
    <property type="molecule type" value="Genomic_DNA"/>
</dbReference>
<dbReference type="OrthoDB" id="3263055at2759"/>